<evidence type="ECO:0000256" key="10">
    <source>
        <dbReference type="ARBA" id="ARBA00022977"/>
    </source>
</evidence>
<dbReference type="HAMAP" id="MF_00228">
    <property type="entry name" value="Thz_kinase"/>
    <property type="match status" value="1"/>
</dbReference>
<evidence type="ECO:0000256" key="3">
    <source>
        <dbReference type="ARBA" id="ARBA00004868"/>
    </source>
</evidence>
<protein>
    <recommendedName>
        <fullName evidence="11">Hydroxyethylthiazole kinase</fullName>
        <ecNumber evidence="11">2.7.1.50</ecNumber>
    </recommendedName>
    <alternativeName>
        <fullName evidence="11">4-methyl-5-beta-hydroxyethylthiazole kinase</fullName>
        <shortName evidence="11">TH kinase</shortName>
        <shortName evidence="11">Thz kinase</shortName>
    </alternativeName>
</protein>
<dbReference type="SUPFAM" id="SSF53613">
    <property type="entry name" value="Ribokinase-like"/>
    <property type="match status" value="1"/>
</dbReference>
<dbReference type="PIRSF" id="PIRSF000513">
    <property type="entry name" value="Thz_kinase"/>
    <property type="match status" value="1"/>
</dbReference>
<comment type="pathway">
    <text evidence="3 11">Cofactor biosynthesis; thiamine diphosphate biosynthesis; 4-methyl-5-(2-phosphoethyl)-thiazole from 5-(2-hydroxyethyl)-4-methylthiazole: step 1/1.</text>
</comment>
<keyword evidence="13" id="KW-1185">Reference proteome</keyword>
<evidence type="ECO:0000256" key="2">
    <source>
        <dbReference type="ARBA" id="ARBA00001946"/>
    </source>
</evidence>
<evidence type="ECO:0000256" key="4">
    <source>
        <dbReference type="ARBA" id="ARBA00022679"/>
    </source>
</evidence>
<feature type="binding site" evidence="11">
    <location>
        <position position="151"/>
    </location>
    <ligand>
        <name>ATP</name>
        <dbReference type="ChEBI" id="CHEBI:30616"/>
    </ligand>
</feature>
<sequence length="246" mass="25386">MSAFSEKLDAAGVASILARVAERRPRVHCLTNTVAQNVTANMLLAFGAMPSMAGHPDEVAAVAAGAGAILINLGTISPEGERAIPKLLAVAQEHRIPLVLDPVFVELSPLRLRLVGDVLASFDVLVRGNATEMAVLEPLFVPKRDIVRVTTGAVDRIETEGRSLSVAHGHAWMTKVTGLGCASSALVAACRAVEPDPMIAAAAALTAYGIAGEIAAERATGPGSFAMHLIDALAGLDEAALAARMS</sequence>
<reference evidence="12 13" key="1">
    <citation type="submission" date="2016-10" db="EMBL/GenBank/DDBJ databases">
        <authorList>
            <person name="Varghese N."/>
            <person name="Submissions S."/>
        </authorList>
    </citation>
    <scope>NUCLEOTIDE SEQUENCE [LARGE SCALE GENOMIC DNA]</scope>
    <source>
        <strain evidence="12 13">DSM 26672</strain>
    </source>
</reference>
<dbReference type="EC" id="2.7.1.50" evidence="11"/>
<keyword evidence="5 11" id="KW-0479">Metal-binding</keyword>
<evidence type="ECO:0000256" key="8">
    <source>
        <dbReference type="ARBA" id="ARBA00022840"/>
    </source>
</evidence>
<dbReference type="Pfam" id="PF02110">
    <property type="entry name" value="HK"/>
    <property type="match status" value="2"/>
</dbReference>
<keyword evidence="9 11" id="KW-0460">Magnesium</keyword>
<dbReference type="PRINTS" id="PR01099">
    <property type="entry name" value="HYETHTZKNASE"/>
</dbReference>
<dbReference type="Gene3D" id="3.40.1190.20">
    <property type="match status" value="2"/>
</dbReference>
<evidence type="ECO:0000256" key="5">
    <source>
        <dbReference type="ARBA" id="ARBA00022723"/>
    </source>
</evidence>
<proteinExistence type="inferred from homology"/>
<comment type="catalytic activity">
    <reaction evidence="1 11">
        <text>5-(2-hydroxyethyl)-4-methylthiazole + ATP = 4-methyl-5-(2-phosphooxyethyl)-thiazole + ADP + H(+)</text>
        <dbReference type="Rhea" id="RHEA:24212"/>
        <dbReference type="ChEBI" id="CHEBI:15378"/>
        <dbReference type="ChEBI" id="CHEBI:17957"/>
        <dbReference type="ChEBI" id="CHEBI:30616"/>
        <dbReference type="ChEBI" id="CHEBI:58296"/>
        <dbReference type="ChEBI" id="CHEBI:456216"/>
        <dbReference type="EC" id="2.7.1.50"/>
    </reaction>
</comment>
<feature type="binding site" evidence="11">
    <location>
        <position position="127"/>
    </location>
    <ligand>
        <name>ATP</name>
        <dbReference type="ChEBI" id="CHEBI:30616"/>
    </ligand>
</feature>
<keyword evidence="8 11" id="KW-0067">ATP-binding</keyword>
<comment type="function">
    <text evidence="11">Catalyzes the phosphorylation of the hydroxyl group of 4-methyl-5-beta-hydroxyethylthiazole (THZ).</text>
</comment>
<keyword evidence="10 11" id="KW-0784">Thiamine biosynthesis</keyword>
<accession>A0ABY0P0P0</accession>
<dbReference type="InterPro" id="IPR029056">
    <property type="entry name" value="Ribokinase-like"/>
</dbReference>
<evidence type="ECO:0000313" key="12">
    <source>
        <dbReference type="EMBL" id="SDG50604.1"/>
    </source>
</evidence>
<comment type="cofactor">
    <cofactor evidence="2 11">
        <name>Mg(2+)</name>
        <dbReference type="ChEBI" id="CHEBI:18420"/>
    </cofactor>
</comment>
<gene>
    <name evidence="11" type="primary">thiM</name>
    <name evidence="12" type="ORF">SAMN05421844_104195</name>
</gene>
<dbReference type="RefSeq" id="WP_091857293.1">
    <property type="nucleotide sequence ID" value="NZ_FNBZ01000004.1"/>
</dbReference>
<feature type="binding site" evidence="11">
    <location>
        <position position="52"/>
    </location>
    <ligand>
        <name>substrate</name>
    </ligand>
</feature>
<keyword evidence="7 11" id="KW-0418">Kinase</keyword>
<dbReference type="EMBL" id="FNBZ01000004">
    <property type="protein sequence ID" value="SDG50604.1"/>
    <property type="molecule type" value="Genomic_DNA"/>
</dbReference>
<evidence type="ECO:0000256" key="7">
    <source>
        <dbReference type="ARBA" id="ARBA00022777"/>
    </source>
</evidence>
<evidence type="ECO:0000256" key="6">
    <source>
        <dbReference type="ARBA" id="ARBA00022741"/>
    </source>
</evidence>
<keyword evidence="6 11" id="KW-0547">Nucleotide-binding</keyword>
<evidence type="ECO:0000256" key="9">
    <source>
        <dbReference type="ARBA" id="ARBA00022842"/>
    </source>
</evidence>
<dbReference type="CDD" id="cd01170">
    <property type="entry name" value="THZ_kinase"/>
    <property type="match status" value="1"/>
</dbReference>
<keyword evidence="4 11" id="KW-0808">Transferase</keyword>
<evidence type="ECO:0000313" key="13">
    <source>
        <dbReference type="Proteomes" id="UP000199468"/>
    </source>
</evidence>
<comment type="similarity">
    <text evidence="11">Belongs to the Thz kinase family.</text>
</comment>
<feature type="binding site" evidence="11">
    <location>
        <position position="178"/>
    </location>
    <ligand>
        <name>substrate</name>
    </ligand>
</feature>
<comment type="caution">
    <text evidence="12">The sequence shown here is derived from an EMBL/GenBank/DDBJ whole genome shotgun (WGS) entry which is preliminary data.</text>
</comment>
<evidence type="ECO:0000256" key="11">
    <source>
        <dbReference type="HAMAP-Rule" id="MF_00228"/>
    </source>
</evidence>
<dbReference type="Proteomes" id="UP000199468">
    <property type="component" value="Unassembled WGS sequence"/>
</dbReference>
<name>A0ABY0P0P0_9HYPH</name>
<evidence type="ECO:0000256" key="1">
    <source>
        <dbReference type="ARBA" id="ARBA00001771"/>
    </source>
</evidence>
<dbReference type="GO" id="GO:0016301">
    <property type="term" value="F:kinase activity"/>
    <property type="evidence" value="ECO:0007669"/>
    <property type="project" value="UniProtKB-KW"/>
</dbReference>
<organism evidence="12 13">
    <name type="scientific">Bosea robiniae</name>
    <dbReference type="NCBI Taxonomy" id="1036780"/>
    <lineage>
        <taxon>Bacteria</taxon>
        <taxon>Pseudomonadati</taxon>
        <taxon>Pseudomonadota</taxon>
        <taxon>Alphaproteobacteria</taxon>
        <taxon>Hyphomicrobiales</taxon>
        <taxon>Boseaceae</taxon>
        <taxon>Bosea</taxon>
    </lineage>
</organism>
<dbReference type="InterPro" id="IPR000417">
    <property type="entry name" value="Hyethyz_kinase"/>
</dbReference>